<dbReference type="GO" id="GO:0035556">
    <property type="term" value="P:intracellular signal transduction"/>
    <property type="evidence" value="ECO:0007669"/>
    <property type="project" value="InterPro"/>
</dbReference>
<gene>
    <name evidence="8" type="primary">RP1</name>
    <name evidence="8" type="ORF">BLAG_LOCUS14127</name>
</gene>
<reference evidence="8" key="1">
    <citation type="submission" date="2022-01" db="EMBL/GenBank/DDBJ databases">
        <authorList>
            <person name="Braso-Vives M."/>
        </authorList>
    </citation>
    <scope>NUCLEOTIDE SEQUENCE</scope>
</reference>
<feature type="compositionally biased region" description="Basic and acidic residues" evidence="6">
    <location>
        <begin position="253"/>
        <end position="285"/>
    </location>
</feature>
<feature type="compositionally biased region" description="Basic residues" evidence="6">
    <location>
        <begin position="959"/>
        <end position="975"/>
    </location>
</feature>
<feature type="domain" description="Doublecortin" evidence="7">
    <location>
        <begin position="158"/>
        <end position="242"/>
    </location>
</feature>
<feature type="compositionally biased region" description="Basic and acidic residues" evidence="6">
    <location>
        <begin position="403"/>
        <end position="415"/>
    </location>
</feature>
<feature type="compositionally biased region" description="Polar residues" evidence="6">
    <location>
        <begin position="417"/>
        <end position="429"/>
    </location>
</feature>
<dbReference type="PANTHER" id="PTHR23005:SF5">
    <property type="entry name" value="NUP637, PUTATIVE-RELATED"/>
    <property type="match status" value="1"/>
</dbReference>
<dbReference type="AlphaFoldDB" id="A0A8K0EKP9"/>
<evidence type="ECO:0000256" key="1">
    <source>
        <dbReference type="ARBA" id="ARBA00004316"/>
    </source>
</evidence>
<dbReference type="PANTHER" id="PTHR23005">
    <property type="entry name" value="RETINITIS PIGMENTOSA 1 PROTEIN"/>
    <property type="match status" value="1"/>
</dbReference>
<dbReference type="Pfam" id="PF03607">
    <property type="entry name" value="DCX"/>
    <property type="match status" value="2"/>
</dbReference>
<dbReference type="EMBL" id="OV696687">
    <property type="protein sequence ID" value="CAH1254888.1"/>
    <property type="molecule type" value="Genomic_DNA"/>
</dbReference>
<evidence type="ECO:0000256" key="2">
    <source>
        <dbReference type="ARBA" id="ARBA00004496"/>
    </source>
</evidence>
<feature type="compositionally biased region" description="Basic and acidic residues" evidence="6">
    <location>
        <begin position="473"/>
        <end position="490"/>
    </location>
</feature>
<dbReference type="InterPro" id="IPR003533">
    <property type="entry name" value="Doublecortin_dom"/>
</dbReference>
<dbReference type="InterPro" id="IPR036572">
    <property type="entry name" value="Doublecortin_dom_sf"/>
</dbReference>
<dbReference type="SUPFAM" id="SSF89837">
    <property type="entry name" value="Doublecortin (DC)"/>
    <property type="match status" value="2"/>
</dbReference>
<feature type="region of interest" description="Disordered" evidence="6">
    <location>
        <begin position="528"/>
        <end position="618"/>
    </location>
</feature>
<feature type="compositionally biased region" description="Basic and acidic residues" evidence="6">
    <location>
        <begin position="947"/>
        <end position="958"/>
    </location>
</feature>
<dbReference type="CDD" id="cd16110">
    <property type="entry name" value="DCX1_RP_like"/>
    <property type="match status" value="1"/>
</dbReference>
<feature type="compositionally biased region" description="Polar residues" evidence="6">
    <location>
        <begin position="454"/>
        <end position="472"/>
    </location>
</feature>
<evidence type="ECO:0000259" key="7">
    <source>
        <dbReference type="SMART" id="SM00537"/>
    </source>
</evidence>
<evidence type="ECO:0000313" key="8">
    <source>
        <dbReference type="EMBL" id="CAH1254888.1"/>
    </source>
</evidence>
<name>A0A8K0EKP9_BRALA</name>
<dbReference type="GO" id="GO:0005930">
    <property type="term" value="C:axoneme"/>
    <property type="evidence" value="ECO:0007669"/>
    <property type="project" value="TreeGrafter"/>
</dbReference>
<dbReference type="SMART" id="SM00537">
    <property type="entry name" value="DCX"/>
    <property type="match status" value="2"/>
</dbReference>
<evidence type="ECO:0000256" key="4">
    <source>
        <dbReference type="ARBA" id="ARBA00022737"/>
    </source>
</evidence>
<organism evidence="8 9">
    <name type="scientific">Branchiostoma lanceolatum</name>
    <name type="common">Common lancelet</name>
    <name type="synonym">Amphioxus lanceolatum</name>
    <dbReference type="NCBI Taxonomy" id="7740"/>
    <lineage>
        <taxon>Eukaryota</taxon>
        <taxon>Metazoa</taxon>
        <taxon>Chordata</taxon>
        <taxon>Cephalochordata</taxon>
        <taxon>Leptocardii</taxon>
        <taxon>Amphioxiformes</taxon>
        <taxon>Branchiostomatidae</taxon>
        <taxon>Branchiostoma</taxon>
    </lineage>
</organism>
<comment type="subcellular location">
    <subcellularLocation>
        <location evidence="1">Cell projection</location>
    </subcellularLocation>
    <subcellularLocation>
        <location evidence="2">Cytoplasm</location>
    </subcellularLocation>
</comment>
<accession>A0A8K0EKP9</accession>
<feature type="region of interest" description="Disordered" evidence="6">
    <location>
        <begin position="635"/>
        <end position="673"/>
    </location>
</feature>
<dbReference type="OrthoDB" id="1738954at2759"/>
<evidence type="ECO:0000256" key="5">
    <source>
        <dbReference type="ARBA" id="ARBA00023273"/>
    </source>
</evidence>
<sequence length="975" mass="108900">MNRSPPTQPPMAPPREPGQQPLSEGERCKNVYFCKSGDHHFSACKVPISRKNFRTFDALLTHLSRRVPLPFGVRSIHTPGGIHGVSSIEQLEDGKAYVCSDRKGRAKPVDLSLVSRRPPPWHHSKPDSAKRRALLLSPTRKRVSKTSSNASTVSNNLTVRTPKKILVMKNGDPQHKHVFLLNRRTAQNFENVLDDIAQVLRIAVQKLFTVEGKKVDSLQGVFSGPDVFVAAGREGFKPMNGPVAYVPHPPNKPPRDRESRATRETDKRSPLKPTEPKKSRNERSPVGDSVVVTADKQHDSEGTNLSQSNRGTVENTSSAQGSKSSIQEASHEGAIKKIQSTPLHNHKENGDNSLKTEVFPSVDDDKGNAAAAPAESARSNNDKTLSGTVEGSNLVRDINGGIHDSKPKAQDEVYETRSGTVESNNQVSDISGGVDDNKPKAQDHVPTGVEVESVQHTPSSRAHGSRQSQSKSLYKEDVRSSRNSNERLASKEGIAPHSPHFVEEGRDNKRLLMSTVVVAAMEAAIGSEQGMGDSNMARDGGTTGGSDTEIQQQQKGTTEGLRSQQANGIHKSDGIRRNMLQNKQEPGRKQQRKKASVPATKRGQLPKVNGAQNESHQVDSRLVRRHEVGSLHLPDLQSHKRNNGIRHTREKEMQKSTRPTRKTRADGRGLPSVTAPEAQNAELENILINESTGPKNVQSGMGGTSEIREVSQKQQIQQIKKKILIDDTFPHIPLWVLCIVQKYFSMYRRQHEKVMKIQLVVEQLENHGRRGTVPRSVKVILSKPTVSSEDKQVVEKHWSEAREACEGWCLSTVLNARKMEHKRLIEGLEGIKREFDQELTQVISDKGSNYQLEGEDHRDLSLDSHHLEHFYEQGKIMFIRMIQKVTGTAGGSTNFQQAALPTKTLHLRLAKEKKRSMSDYQELYKIHSYQIDTELQHKRLGPGGFLEMKDSVRHDSTPRRQRLRRQTPFRKLRRR</sequence>
<keyword evidence="3" id="KW-0963">Cytoplasm</keyword>
<dbReference type="GO" id="GO:0035082">
    <property type="term" value="P:axoneme assembly"/>
    <property type="evidence" value="ECO:0007669"/>
    <property type="project" value="TreeGrafter"/>
</dbReference>
<dbReference type="Gene3D" id="3.10.20.230">
    <property type="entry name" value="Doublecortin domain"/>
    <property type="match status" value="2"/>
</dbReference>
<keyword evidence="9" id="KW-1185">Reference proteome</keyword>
<proteinExistence type="predicted"/>
<feature type="domain" description="Doublecortin" evidence="7">
    <location>
        <begin position="24"/>
        <end position="112"/>
    </location>
</feature>
<feature type="region of interest" description="Disordered" evidence="6">
    <location>
        <begin position="1"/>
        <end position="24"/>
    </location>
</feature>
<dbReference type="Proteomes" id="UP000838412">
    <property type="component" value="Chromosome 2"/>
</dbReference>
<feature type="region of interest" description="Disordered" evidence="6">
    <location>
        <begin position="945"/>
        <end position="975"/>
    </location>
</feature>
<dbReference type="GO" id="GO:0042461">
    <property type="term" value="P:photoreceptor cell development"/>
    <property type="evidence" value="ECO:0007669"/>
    <property type="project" value="TreeGrafter"/>
</dbReference>
<feature type="compositionally biased region" description="Pro residues" evidence="6">
    <location>
        <begin position="1"/>
        <end position="16"/>
    </location>
</feature>
<feature type="region of interest" description="Disordered" evidence="6">
    <location>
        <begin position="238"/>
        <end position="506"/>
    </location>
</feature>
<dbReference type="CDD" id="cd17070">
    <property type="entry name" value="DCX2_RP_like"/>
    <property type="match status" value="1"/>
</dbReference>
<evidence type="ECO:0000256" key="3">
    <source>
        <dbReference type="ARBA" id="ARBA00022490"/>
    </source>
</evidence>
<keyword evidence="4" id="KW-0677">Repeat</keyword>
<feature type="compositionally biased region" description="Polar residues" evidence="6">
    <location>
        <begin position="545"/>
        <end position="567"/>
    </location>
</feature>
<keyword evidence="5" id="KW-0966">Cell projection</keyword>
<feature type="compositionally biased region" description="Polar residues" evidence="6">
    <location>
        <begin position="378"/>
        <end position="391"/>
    </location>
</feature>
<evidence type="ECO:0000256" key="6">
    <source>
        <dbReference type="SAM" id="MobiDB-lite"/>
    </source>
</evidence>
<feature type="compositionally biased region" description="Polar residues" evidence="6">
    <location>
        <begin position="302"/>
        <end position="328"/>
    </location>
</feature>
<protein>
    <submittedName>
        <fullName evidence="8">RP1 protein</fullName>
    </submittedName>
</protein>
<evidence type="ECO:0000313" key="9">
    <source>
        <dbReference type="Proteomes" id="UP000838412"/>
    </source>
</evidence>